<proteinExistence type="predicted"/>
<reference evidence="2 3" key="1">
    <citation type="submission" date="2015-05" db="EMBL/GenBank/DDBJ databases">
        <title>Genome sequencing and analysis of members of genus Stenotrophomonas.</title>
        <authorList>
            <person name="Patil P.P."/>
            <person name="Midha S."/>
            <person name="Patil P.B."/>
        </authorList>
    </citation>
    <scope>NUCLEOTIDE SEQUENCE [LARGE SCALE GENOMIC DNA]</scope>
    <source>
        <strain evidence="2 3">DSM 21508</strain>
    </source>
</reference>
<keyword evidence="3" id="KW-1185">Reference proteome</keyword>
<feature type="compositionally biased region" description="Low complexity" evidence="1">
    <location>
        <begin position="9"/>
        <end position="23"/>
    </location>
</feature>
<dbReference type="EMBL" id="LDJK01000007">
    <property type="protein sequence ID" value="KRG76659.1"/>
    <property type="molecule type" value="Genomic_DNA"/>
</dbReference>
<dbReference type="AlphaFoldDB" id="A0A0R0DGU7"/>
<evidence type="ECO:0000256" key="1">
    <source>
        <dbReference type="SAM" id="MobiDB-lite"/>
    </source>
</evidence>
<name>A0A0R0DGU7_9GAMM</name>
<sequence length="198" mass="21313">MNGSPVTPPSGASPAAAPPSDADAALQQAWTRHILDRRNTLLLDAAVGYIDEATLEQRLDWLARPLSLPFGRALQRAAVAQGASIAREDAATALSLLLQDCAAPGQVPQGADRALLVRWRGPDSALELADDALVVADLQAPVDAGLQHRFWVLWRGETGMPTGYRLDLLRQQPEPLFETWDEQEATVTLGVEQVSPPL</sequence>
<evidence type="ECO:0000313" key="3">
    <source>
        <dbReference type="Proteomes" id="UP000051386"/>
    </source>
</evidence>
<comment type="caution">
    <text evidence="2">The sequence shown here is derived from an EMBL/GenBank/DDBJ whole genome shotgun (WGS) entry which is preliminary data.</text>
</comment>
<evidence type="ECO:0000313" key="2">
    <source>
        <dbReference type="EMBL" id="KRG76659.1"/>
    </source>
</evidence>
<accession>A0A0R0DGU7</accession>
<dbReference type="RefSeq" id="WP_057507075.1">
    <property type="nucleotide sequence ID" value="NZ_LDJK01000007.1"/>
</dbReference>
<dbReference type="Proteomes" id="UP000051386">
    <property type="component" value="Unassembled WGS sequence"/>
</dbReference>
<dbReference type="PATRIC" id="fig|517011.3.peg.2827"/>
<organism evidence="2 3">
    <name type="scientific">Stenotrophomonas chelatiphaga</name>
    <dbReference type="NCBI Taxonomy" id="517011"/>
    <lineage>
        <taxon>Bacteria</taxon>
        <taxon>Pseudomonadati</taxon>
        <taxon>Pseudomonadota</taxon>
        <taxon>Gammaproteobacteria</taxon>
        <taxon>Lysobacterales</taxon>
        <taxon>Lysobacteraceae</taxon>
        <taxon>Stenotrophomonas</taxon>
    </lineage>
</organism>
<protein>
    <submittedName>
        <fullName evidence="2">Uncharacterized protein</fullName>
    </submittedName>
</protein>
<feature type="region of interest" description="Disordered" evidence="1">
    <location>
        <begin position="1"/>
        <end position="23"/>
    </location>
</feature>
<gene>
    <name evidence="2" type="ORF">ABB28_02355</name>
</gene>